<comment type="caution">
    <text evidence="1">The sequence shown here is derived from an EMBL/GenBank/DDBJ whole genome shotgun (WGS) entry which is preliminary data.</text>
</comment>
<sequence length="188" mass="21877">MARPTNYYQELIADYSKANLVSNELAIQLLNSAERYISLREEVLPEISSEFTLAQIEQENKDWWPTHCEALRQGRADILALEYANEFTCFCADGPFYSKTSAINREVNWWAILAQPGVTMAWPIIIFNGEVIYTEWNCYDDVTNETIAEGNETFLRRGHKGCCYLKCQQLSFSRDVYAPNELLHWLRR</sequence>
<dbReference type="OrthoDB" id="421978at2"/>
<protein>
    <submittedName>
        <fullName evidence="1">Uncharacterized protein</fullName>
    </submittedName>
</protein>
<dbReference type="Proteomes" id="UP000053372">
    <property type="component" value="Unassembled WGS sequence"/>
</dbReference>
<dbReference type="RefSeq" id="WP_027845234.1">
    <property type="nucleotide sequence ID" value="NZ_LMTZ01000105.1"/>
</dbReference>
<organism evidence="1 2">
    <name type="scientific">Mastigocoleus testarum BC008</name>
    <dbReference type="NCBI Taxonomy" id="371196"/>
    <lineage>
        <taxon>Bacteria</taxon>
        <taxon>Bacillati</taxon>
        <taxon>Cyanobacteriota</taxon>
        <taxon>Cyanophyceae</taxon>
        <taxon>Nostocales</taxon>
        <taxon>Hapalosiphonaceae</taxon>
        <taxon>Mastigocoleus</taxon>
    </lineage>
</organism>
<accession>A0A0V7ZM09</accession>
<keyword evidence="2" id="KW-1185">Reference proteome</keyword>
<dbReference type="AlphaFoldDB" id="A0A0V7ZM09"/>
<dbReference type="EMBL" id="LMTZ01000105">
    <property type="protein sequence ID" value="KST65700.1"/>
    <property type="molecule type" value="Genomic_DNA"/>
</dbReference>
<evidence type="ECO:0000313" key="2">
    <source>
        <dbReference type="Proteomes" id="UP000053372"/>
    </source>
</evidence>
<name>A0A0V7ZM09_9CYAN</name>
<reference evidence="1 2" key="1">
    <citation type="journal article" date="2015" name="Genome Announc.">
        <title>Draft Genome of the Euendolithic (true boring) Cyanobacterium Mastigocoleus testarum strain BC008.</title>
        <authorList>
            <person name="Guida B.S."/>
            <person name="Garcia-Pichel F."/>
        </authorList>
    </citation>
    <scope>NUCLEOTIDE SEQUENCE [LARGE SCALE GENOMIC DNA]</scope>
    <source>
        <strain evidence="1 2">BC008</strain>
    </source>
</reference>
<proteinExistence type="predicted"/>
<evidence type="ECO:0000313" key="1">
    <source>
        <dbReference type="EMBL" id="KST65700.1"/>
    </source>
</evidence>
<gene>
    <name evidence="1" type="ORF">BC008_22235</name>
</gene>